<name>A0ABU6NVT1_9BACI</name>
<proteinExistence type="inferred from homology"/>
<dbReference type="PANTHER" id="PTHR34699">
    <property type="match status" value="1"/>
</dbReference>
<evidence type="ECO:0000313" key="13">
    <source>
        <dbReference type="Proteomes" id="UP001342826"/>
    </source>
</evidence>
<dbReference type="InterPro" id="IPR029001">
    <property type="entry name" value="ITPase-like_fam"/>
</dbReference>
<dbReference type="PANTHER" id="PTHR34699:SF2">
    <property type="entry name" value="NON-CANONICAL PURINE NTP PHOSPHATASE_PRRC1 DOMAIN-CONTAINING PROTEIN"/>
    <property type="match status" value="1"/>
</dbReference>
<dbReference type="HAMAP" id="MF_00648">
    <property type="entry name" value="Non_canon_purine_NTPase_YjjX"/>
    <property type="match status" value="1"/>
</dbReference>
<dbReference type="EMBL" id="JARTFS010000005">
    <property type="protein sequence ID" value="MED4401239.1"/>
    <property type="molecule type" value="Genomic_DNA"/>
</dbReference>
<accession>A0ABU6NVT1</accession>
<evidence type="ECO:0000256" key="8">
    <source>
        <dbReference type="ARBA" id="ARBA00048174"/>
    </source>
</evidence>
<keyword evidence="3 10" id="KW-0547">Nucleotide-binding</keyword>
<dbReference type="SUPFAM" id="SSF52972">
    <property type="entry name" value="ITPase-like"/>
    <property type="match status" value="1"/>
</dbReference>
<comment type="function">
    <text evidence="10">Phosphatase that hydrolyzes non-canonical purine nucleotides such as XTP and ITP to their respective diphosphate derivatives. Probably excludes non-canonical purines from DNA/RNA precursor pool, thus preventing their incorporation into DNA/RNA and avoiding chromosomal lesions.</text>
</comment>
<evidence type="ECO:0000256" key="10">
    <source>
        <dbReference type="HAMAP-Rule" id="MF_00648"/>
    </source>
</evidence>
<evidence type="ECO:0000313" key="12">
    <source>
        <dbReference type="EMBL" id="MED4401239.1"/>
    </source>
</evidence>
<reference evidence="12 13" key="1">
    <citation type="submission" date="2023-03" db="EMBL/GenBank/DDBJ databases">
        <title>Bacillus Genome Sequencing.</title>
        <authorList>
            <person name="Dunlap C."/>
        </authorList>
    </citation>
    <scope>NUCLEOTIDE SEQUENCE [LARGE SCALE GENOMIC DNA]</scope>
    <source>
        <strain evidence="12 13">NRS-1717</strain>
    </source>
</reference>
<dbReference type="InterPro" id="IPR026533">
    <property type="entry name" value="NTPase/PRRC1"/>
</dbReference>
<evidence type="ECO:0000256" key="9">
    <source>
        <dbReference type="ARBA" id="ARBA00048781"/>
    </source>
</evidence>
<gene>
    <name evidence="12" type="ORF">P9271_07805</name>
</gene>
<evidence type="ECO:0000259" key="11">
    <source>
        <dbReference type="Pfam" id="PF01931"/>
    </source>
</evidence>
<evidence type="ECO:0000256" key="6">
    <source>
        <dbReference type="ARBA" id="ARBA00023080"/>
    </source>
</evidence>
<organism evidence="12 13">
    <name type="scientific">Metabacillus fastidiosus</name>
    <dbReference type="NCBI Taxonomy" id="1458"/>
    <lineage>
        <taxon>Bacteria</taxon>
        <taxon>Bacillati</taxon>
        <taxon>Bacillota</taxon>
        <taxon>Bacilli</taxon>
        <taxon>Bacillales</taxon>
        <taxon>Bacillaceae</taxon>
        <taxon>Metabacillus</taxon>
    </lineage>
</organism>
<dbReference type="EC" id="3.6.1.73" evidence="10"/>
<evidence type="ECO:0000256" key="5">
    <source>
        <dbReference type="ARBA" id="ARBA00022842"/>
    </source>
</evidence>
<dbReference type="Pfam" id="PF01931">
    <property type="entry name" value="NTPase_I-T"/>
    <property type="match status" value="1"/>
</dbReference>
<comment type="caution">
    <text evidence="12">The sequence shown here is derived from an EMBL/GenBank/DDBJ whole genome shotgun (WGS) entry which is preliminary data.</text>
</comment>
<dbReference type="InterPro" id="IPR002786">
    <property type="entry name" value="Non_canon_purine_NTPase"/>
</dbReference>
<evidence type="ECO:0000256" key="4">
    <source>
        <dbReference type="ARBA" id="ARBA00022801"/>
    </source>
</evidence>
<comment type="catalytic activity">
    <reaction evidence="8 10">
        <text>ITP + H2O = IDP + phosphate + H(+)</text>
        <dbReference type="Rhea" id="RHEA:28330"/>
        <dbReference type="ChEBI" id="CHEBI:15377"/>
        <dbReference type="ChEBI" id="CHEBI:15378"/>
        <dbReference type="ChEBI" id="CHEBI:43474"/>
        <dbReference type="ChEBI" id="CHEBI:58280"/>
        <dbReference type="ChEBI" id="CHEBI:61402"/>
        <dbReference type="EC" id="3.6.1.73"/>
    </reaction>
</comment>
<dbReference type="InterPro" id="IPR050299">
    <property type="entry name" value="YjjX_NTPase"/>
</dbReference>
<comment type="catalytic activity">
    <reaction evidence="9 10">
        <text>XTP + H2O = XDP + phosphate + H(+)</text>
        <dbReference type="Rhea" id="RHEA:28406"/>
        <dbReference type="ChEBI" id="CHEBI:15377"/>
        <dbReference type="ChEBI" id="CHEBI:15378"/>
        <dbReference type="ChEBI" id="CHEBI:43474"/>
        <dbReference type="ChEBI" id="CHEBI:59884"/>
        <dbReference type="ChEBI" id="CHEBI:61314"/>
        <dbReference type="EC" id="3.6.1.73"/>
    </reaction>
</comment>
<evidence type="ECO:0000256" key="7">
    <source>
        <dbReference type="ARBA" id="ARBA00023211"/>
    </source>
</evidence>
<comment type="caution">
    <text evidence="10">Lacks conserved residue(s) required for the propagation of feature annotation.</text>
</comment>
<comment type="subunit">
    <text evidence="10">Homodimer.</text>
</comment>
<sequence>MKIAIGTKNPTKVNAVKEAFSIFHDVTFFALDVSSGVSPQPITDEETIHGAINRANNALLEAVAEIGIGLEGGIVETNMGIFLCNWGALAASNEDVIIAGGSRILLPDEVGRAVLAGRELGDVMDDYTKTHNIRQNEGAIGIFTNGLVNRTEMFTELSKLLLGQYLYQTNKKGAGL</sequence>
<evidence type="ECO:0000256" key="2">
    <source>
        <dbReference type="ARBA" id="ARBA00022723"/>
    </source>
</evidence>
<dbReference type="NCBIfam" id="NF002850">
    <property type="entry name" value="PRK03114.1"/>
    <property type="match status" value="1"/>
</dbReference>
<keyword evidence="7 10" id="KW-0464">Manganese</keyword>
<evidence type="ECO:0000256" key="3">
    <source>
        <dbReference type="ARBA" id="ARBA00022741"/>
    </source>
</evidence>
<comment type="cofactor">
    <cofactor evidence="1">
        <name>Mn(2+)</name>
        <dbReference type="ChEBI" id="CHEBI:29035"/>
    </cofactor>
</comment>
<dbReference type="Gene3D" id="3.90.950.10">
    <property type="match status" value="1"/>
</dbReference>
<feature type="domain" description="Non-canonical purine NTP phosphatase/PRRC1" evidence="11">
    <location>
        <begin position="6"/>
        <end position="156"/>
    </location>
</feature>
<keyword evidence="5 10" id="KW-0460">Magnesium</keyword>
<dbReference type="Proteomes" id="UP001342826">
    <property type="component" value="Unassembled WGS sequence"/>
</dbReference>
<evidence type="ECO:0000256" key="1">
    <source>
        <dbReference type="ARBA" id="ARBA00001936"/>
    </source>
</evidence>
<protein>
    <recommendedName>
        <fullName evidence="10">Probable inosine/xanthosine triphosphatase</fullName>
        <shortName evidence="10">ITPase/XTPase</shortName>
        <ecNumber evidence="10">3.6.1.73</ecNumber>
    </recommendedName>
    <alternativeName>
        <fullName evidence="10">Non-canonical purine NTP phosphatase</fullName>
    </alternativeName>
    <alternativeName>
        <fullName evidence="10">Non-standard purine NTP phosphatase</fullName>
    </alternativeName>
    <alternativeName>
        <fullName evidence="10">Nucleoside-triphosphate phosphatase</fullName>
        <shortName evidence="10">NTPase</shortName>
    </alternativeName>
</protein>
<keyword evidence="2 10" id="KW-0479">Metal-binding</keyword>
<comment type="similarity">
    <text evidence="10">Belongs to the YjjX NTPase family.</text>
</comment>
<comment type="cofactor">
    <cofactor evidence="10">
        <name>Mg(2+)</name>
        <dbReference type="ChEBI" id="CHEBI:18420"/>
    </cofactor>
    <cofactor evidence="10">
        <name>Mn(2+)</name>
        <dbReference type="ChEBI" id="CHEBI:29035"/>
    </cofactor>
    <text evidence="10">Binds 1 divalent metal cation per subunit; can use either Mg(2+) or Mn(2+).</text>
</comment>
<dbReference type="RefSeq" id="WP_328015082.1">
    <property type="nucleotide sequence ID" value="NZ_JARTFS010000005.1"/>
</dbReference>
<keyword evidence="13" id="KW-1185">Reference proteome</keyword>
<keyword evidence="6 10" id="KW-0546">Nucleotide metabolism</keyword>
<keyword evidence="4 10" id="KW-0378">Hydrolase</keyword>